<evidence type="ECO:0000313" key="1">
    <source>
        <dbReference type="Proteomes" id="UP000887569"/>
    </source>
</evidence>
<dbReference type="AlphaFoldDB" id="A0A915A7N8"/>
<protein>
    <submittedName>
        <fullName evidence="2 3">Secreted protein</fullName>
    </submittedName>
</protein>
<keyword evidence="1" id="KW-1185">Reference proteome</keyword>
<evidence type="ECO:0000313" key="2">
    <source>
        <dbReference type="WBParaSite" id="PgE328_g001_t01"/>
    </source>
</evidence>
<name>A0A915A7N8_PARUN</name>
<organism evidence="1 2">
    <name type="scientific">Parascaris univalens</name>
    <name type="common">Nematode worm</name>
    <dbReference type="NCBI Taxonomy" id="6257"/>
    <lineage>
        <taxon>Eukaryota</taxon>
        <taxon>Metazoa</taxon>
        <taxon>Ecdysozoa</taxon>
        <taxon>Nematoda</taxon>
        <taxon>Chromadorea</taxon>
        <taxon>Rhabditida</taxon>
        <taxon>Spirurina</taxon>
        <taxon>Ascaridomorpha</taxon>
        <taxon>Ascaridoidea</taxon>
        <taxon>Ascarididae</taxon>
        <taxon>Parascaris</taxon>
    </lineage>
</organism>
<dbReference type="WBParaSite" id="PgE328_g001_t04">
    <property type="protein sequence ID" value="PgE328_g001_t04"/>
    <property type="gene ID" value="PgE328_g001"/>
</dbReference>
<proteinExistence type="predicted"/>
<sequence>MGVLDVVKCLRSTSSFLTSAHCVLSSMYSVPEFIARFRQSRANFGAVCCHSNWQWCTLKDDKCTPSCYHTTEGKIYFCLEDLILLGSSL</sequence>
<reference evidence="2 3" key="1">
    <citation type="submission" date="2022-11" db="UniProtKB">
        <authorList>
            <consortium name="WormBaseParasite"/>
        </authorList>
    </citation>
    <scope>IDENTIFICATION</scope>
</reference>
<evidence type="ECO:0000313" key="3">
    <source>
        <dbReference type="WBParaSite" id="PgE328_g001_t04"/>
    </source>
</evidence>
<dbReference type="Proteomes" id="UP000887569">
    <property type="component" value="Unplaced"/>
</dbReference>
<dbReference type="WBParaSite" id="PgE328_g001_t01">
    <property type="protein sequence ID" value="PgE328_g001_t01"/>
    <property type="gene ID" value="PgE328_g001"/>
</dbReference>
<accession>A0A915A7N8</accession>